<dbReference type="InterPro" id="IPR046368">
    <property type="entry name" value="Tag1"/>
</dbReference>
<dbReference type="EMBL" id="SRRM01000005">
    <property type="protein sequence ID" value="TKY89346.1"/>
    <property type="molecule type" value="Genomic_DNA"/>
</dbReference>
<dbReference type="Proteomes" id="UP000306050">
    <property type="component" value="Chromosome SGRAM_12"/>
</dbReference>
<comment type="caution">
    <text evidence="2">The sequence shown here is derived from an EMBL/GenBank/DDBJ whole genome shotgun (WGS) entry which is preliminary data.</text>
</comment>
<reference evidence="2 3" key="1">
    <citation type="submission" date="2019-05" db="EMBL/GenBank/DDBJ databases">
        <title>Sporisorium graminicola CBS 10092 draft sequencing and annotation.</title>
        <authorList>
            <person name="Solano-Gonzalez S."/>
            <person name="Caddick M.X."/>
            <person name="Darby A."/>
        </authorList>
    </citation>
    <scope>NUCLEOTIDE SEQUENCE [LARGE SCALE GENOMIC DNA]</scope>
    <source>
        <strain evidence="2 3">CBS 10092</strain>
    </source>
</reference>
<evidence type="ECO:0000256" key="1">
    <source>
        <dbReference type="SAM" id="MobiDB-lite"/>
    </source>
</evidence>
<proteinExistence type="predicted"/>
<accession>A0A4U7KYC9</accession>
<dbReference type="GeneID" id="40724772"/>
<dbReference type="OrthoDB" id="10039566at2759"/>
<dbReference type="PANTHER" id="PTHR35895">
    <property type="entry name" value="CHROMOSOME 16, WHOLE GENOME SHOTGUN SEQUENCE"/>
    <property type="match status" value="1"/>
</dbReference>
<gene>
    <name evidence="2" type="ORF">EX895_001877</name>
</gene>
<evidence type="ECO:0000313" key="2">
    <source>
        <dbReference type="EMBL" id="TKY89346.1"/>
    </source>
</evidence>
<dbReference type="KEGG" id="sgra:EX895_001877"/>
<dbReference type="Pfam" id="PF12505">
    <property type="entry name" value="DUF3712"/>
    <property type="match status" value="2"/>
</dbReference>
<dbReference type="PANTHER" id="PTHR35895:SF1">
    <property type="entry name" value="LIPID-BINDING SERUM GLYCOPROTEIN C-TERMINAL DOMAIN-CONTAINING PROTEIN"/>
    <property type="match status" value="1"/>
</dbReference>
<organism evidence="2 3">
    <name type="scientific">Sporisorium graminicola</name>
    <dbReference type="NCBI Taxonomy" id="280036"/>
    <lineage>
        <taxon>Eukaryota</taxon>
        <taxon>Fungi</taxon>
        <taxon>Dikarya</taxon>
        <taxon>Basidiomycota</taxon>
        <taxon>Ustilaginomycotina</taxon>
        <taxon>Ustilaginomycetes</taxon>
        <taxon>Ustilaginales</taxon>
        <taxon>Ustilaginaceae</taxon>
        <taxon>Sporisorium</taxon>
    </lineage>
</organism>
<keyword evidence="3" id="KW-1185">Reference proteome</keyword>
<protein>
    <submittedName>
        <fullName evidence="2">Uncharacterized protein</fullName>
    </submittedName>
</protein>
<dbReference type="RefSeq" id="XP_029741331.1">
    <property type="nucleotide sequence ID" value="XM_029882476.1"/>
</dbReference>
<sequence>MANAYGVQFSNIPLSRPITLQGLNGLRGVVAKTVSVVGETSNTLLVEADATVPWSTSIRVELPIVDVNFEYESVVLGGVRVPQGTVFEPNTDANLHVAGQVNQLTNNAQRTALGHLASRFISTNTTTVGVVGNSATDANGQNIAWLTRALKTIHLEVDIAGQNLHPVQRVNLPDLSADLTAAQDSGYQIPLSTQRTEAVVSIPYNIHVGVVSASGTVYVASQGSTARAASLQLDSIPLSGTIAGGNNQSTTLALSLKDSILTAVDRGAYQQLLIAVVSTPTTELQILGQLSAVVELAVGRITVDAVNLDVPLSLKSLDNLAGQLDVIGLADVVGGTPEHGIASINVTVHNPSIITAKITVLSIPVTLDGVTIGRALLQNLNLKPGDNVVKATFYIHLDEPLGSPTAVKLIRQLIQPVPGTHDPYVTNLIAHNPPGARPGVTDLEALNPALDTLNLKLDLRGFALELIQLVKISIEVLDLFAGPNGLPYVNADITLQNALPTDLAVQRIAARGSKTGSSKTYATLDHTFDPALILPKAPATFVDPGSAQAHVPQVLLPMGLPNSIDIVGSNLDLYITAALIKIGGENGYQLQGELTFLNVPATYQITLNGVPIANIDSLGGLLGVLGGVVNSLTPSEQKLLSDGLQNLGSGNIAGLVENGFKDLVCVLNDLPIPLLSQAGCPQSTSTTASASTQSASLPVSASTATASSAPAPASAAATTSANSAQASRMAPSSNAAATASPAGGSSPTTAAAAAATTPAASSNPLAGLLNGIGG</sequence>
<evidence type="ECO:0000313" key="3">
    <source>
        <dbReference type="Proteomes" id="UP000306050"/>
    </source>
</evidence>
<dbReference type="GO" id="GO:0000329">
    <property type="term" value="C:fungal-type vacuole membrane"/>
    <property type="evidence" value="ECO:0007669"/>
    <property type="project" value="InterPro"/>
</dbReference>
<name>A0A4U7KYC9_9BASI</name>
<dbReference type="AlphaFoldDB" id="A0A4U7KYC9"/>
<feature type="region of interest" description="Disordered" evidence="1">
    <location>
        <begin position="719"/>
        <end position="750"/>
    </location>
</feature>
<dbReference type="InterPro" id="IPR022185">
    <property type="entry name" value="DUF3712"/>
</dbReference>